<evidence type="ECO:0008006" key="3">
    <source>
        <dbReference type="Google" id="ProtNLM"/>
    </source>
</evidence>
<dbReference type="GO" id="GO:0006412">
    <property type="term" value="P:translation"/>
    <property type="evidence" value="ECO:0007669"/>
    <property type="project" value="InterPro"/>
</dbReference>
<dbReference type="Gene3D" id="3.90.1170.10">
    <property type="entry name" value="Ribosomal protein L10e/L16"/>
    <property type="match status" value="1"/>
</dbReference>
<accession>A0A212DA38</accession>
<protein>
    <recommendedName>
        <fullName evidence="3">60S ribosomal protein L10-like</fullName>
    </recommendedName>
</protein>
<evidence type="ECO:0000313" key="2">
    <source>
        <dbReference type="Proteomes" id="UP000242450"/>
    </source>
</evidence>
<dbReference type="SUPFAM" id="SSF54686">
    <property type="entry name" value="Ribosomal protein L16p/L10e"/>
    <property type="match status" value="1"/>
</dbReference>
<keyword evidence="2" id="KW-1185">Reference proteome</keyword>
<comment type="caution">
    <text evidence="1">The sequence shown here is derived from an EMBL/GenBank/DDBJ whole genome shotgun (WGS) entry which is preliminary data.</text>
</comment>
<dbReference type="GO" id="GO:0005840">
    <property type="term" value="C:ribosome"/>
    <property type="evidence" value="ECO:0007669"/>
    <property type="project" value="InterPro"/>
</dbReference>
<proteinExistence type="predicted"/>
<dbReference type="InterPro" id="IPR036920">
    <property type="entry name" value="Ribosomal_uL16_sf"/>
</dbReference>
<dbReference type="OrthoDB" id="10258869at2759"/>
<dbReference type="InterPro" id="IPR001197">
    <property type="entry name" value="Ribosomal_uL16_euk_arch"/>
</dbReference>
<dbReference type="Gene3D" id="3.30.60.300">
    <property type="match status" value="1"/>
</dbReference>
<dbReference type="PANTHER" id="PTHR11726">
    <property type="entry name" value="60S RIBOSOMAL PROTEIN L10"/>
    <property type="match status" value="1"/>
</dbReference>
<sequence length="128" mass="14633">MPQDRSCSEELSSQAPDRCTWHLFKAPGQSSQGPHWPIIMFIRTKVQNKEHVMKALCRAKFKFHGCQKIHISKKWGFFKFNVDEFENTVAEKWLIRNGCGELCVQLPIGAPLHQDVTQITLNPGTAEP</sequence>
<dbReference type="Proteomes" id="UP000242450">
    <property type="component" value="Chromosome 5"/>
</dbReference>
<dbReference type="GO" id="GO:0003735">
    <property type="term" value="F:structural constituent of ribosome"/>
    <property type="evidence" value="ECO:0007669"/>
    <property type="project" value="InterPro"/>
</dbReference>
<dbReference type="AlphaFoldDB" id="A0A212DA38"/>
<organism evidence="1 2">
    <name type="scientific">Cervus elaphus hippelaphus</name>
    <name type="common">European red deer</name>
    <dbReference type="NCBI Taxonomy" id="46360"/>
    <lineage>
        <taxon>Eukaryota</taxon>
        <taxon>Metazoa</taxon>
        <taxon>Chordata</taxon>
        <taxon>Craniata</taxon>
        <taxon>Vertebrata</taxon>
        <taxon>Euteleostomi</taxon>
        <taxon>Mammalia</taxon>
        <taxon>Eutheria</taxon>
        <taxon>Laurasiatheria</taxon>
        <taxon>Artiodactyla</taxon>
        <taxon>Ruminantia</taxon>
        <taxon>Pecora</taxon>
        <taxon>Cervidae</taxon>
        <taxon>Cervinae</taxon>
        <taxon>Cervus</taxon>
    </lineage>
</organism>
<reference evidence="1 2" key="1">
    <citation type="journal article" date="2018" name="Mol. Genet. Genomics">
        <title>The red deer Cervus elaphus genome CerEla1.0: sequencing, annotating, genes, and chromosomes.</title>
        <authorList>
            <person name="Bana N.A."/>
            <person name="Nyiri A."/>
            <person name="Nagy J."/>
            <person name="Frank K."/>
            <person name="Nagy T."/>
            <person name="Steger V."/>
            <person name="Schiller M."/>
            <person name="Lakatos P."/>
            <person name="Sugar L."/>
            <person name="Horn P."/>
            <person name="Barta E."/>
            <person name="Orosz L."/>
        </authorList>
    </citation>
    <scope>NUCLEOTIDE SEQUENCE [LARGE SCALE GENOMIC DNA]</scope>
    <source>
        <strain evidence="1">Hungarian</strain>
    </source>
</reference>
<dbReference type="EMBL" id="MKHE01000005">
    <property type="protein sequence ID" value="OWK15101.1"/>
    <property type="molecule type" value="Genomic_DNA"/>
</dbReference>
<name>A0A212DA38_CEREH</name>
<gene>
    <name evidence="1" type="ORF">Celaphus_00000757</name>
</gene>
<evidence type="ECO:0000313" key="1">
    <source>
        <dbReference type="EMBL" id="OWK15101.1"/>
    </source>
</evidence>